<dbReference type="PROSITE" id="PS52029">
    <property type="entry name" value="LD_TPASE"/>
    <property type="match status" value="1"/>
</dbReference>
<keyword evidence="8" id="KW-0732">Signal</keyword>
<comment type="similarity">
    <text evidence="2">Belongs to the YkuD family.</text>
</comment>
<protein>
    <submittedName>
        <fullName evidence="10">Peptidoglycan-binding protein</fullName>
    </submittedName>
</protein>
<comment type="pathway">
    <text evidence="1 7">Cell wall biogenesis; peptidoglycan biosynthesis.</text>
</comment>
<dbReference type="CDD" id="cd16913">
    <property type="entry name" value="YkuD_like"/>
    <property type="match status" value="1"/>
</dbReference>
<dbReference type="SUPFAM" id="SSF141523">
    <property type="entry name" value="L,D-transpeptidase catalytic domain-like"/>
    <property type="match status" value="1"/>
</dbReference>
<dbReference type="GO" id="GO:0008360">
    <property type="term" value="P:regulation of cell shape"/>
    <property type="evidence" value="ECO:0007669"/>
    <property type="project" value="UniProtKB-UniRule"/>
</dbReference>
<organism evidence="10 11">
    <name type="scientific">Alicycliphilus denitrificans</name>
    <dbReference type="NCBI Taxonomy" id="179636"/>
    <lineage>
        <taxon>Bacteria</taxon>
        <taxon>Pseudomonadati</taxon>
        <taxon>Pseudomonadota</taxon>
        <taxon>Betaproteobacteria</taxon>
        <taxon>Burkholderiales</taxon>
        <taxon>Comamonadaceae</taxon>
        <taxon>Alicycliphilus</taxon>
    </lineage>
</organism>
<evidence type="ECO:0000313" key="11">
    <source>
        <dbReference type="Proteomes" id="UP000216225"/>
    </source>
</evidence>
<feature type="chain" id="PRO_5019016181" evidence="8">
    <location>
        <begin position="30"/>
        <end position="342"/>
    </location>
</feature>
<sequence>MHPPRLSRTVRATALAFMGLGCLISQARAGSPHEAAAPRPFSQPEPLAQELRHRMESPLVRELQVRLRHAKYLALYDVDDRYGLKTRETVRKFQKDHGLRETGVVDQATWDRLLPRSHKPTAAELGNTDVGAWFTGPGQAGYIRELQHRLRQAGHYQGAIDGEFHGATRQAISGFRTRVGLPASHVMDERTWARLIARTRNPRYAQLFDAPPASTLAQALDPRCATGRVVCISREQKRMSLVVDGRTLFTREARFARPGWESDKGEFRIWYMNSDTVSTIFGERTPMPYAIFYDGNVAIHYSDDFDQVGYEGGSHGCSQLRDYQVAKWLYEQVRVGDRVVVY</sequence>
<dbReference type="GO" id="GO:0071555">
    <property type="term" value="P:cell wall organization"/>
    <property type="evidence" value="ECO:0007669"/>
    <property type="project" value="UniProtKB-UniRule"/>
</dbReference>
<proteinExistence type="inferred from homology"/>
<gene>
    <name evidence="10" type="ORF">CE154_015245</name>
</gene>
<dbReference type="EMBL" id="NKDB02000002">
    <property type="protein sequence ID" value="RKJ97328.1"/>
    <property type="molecule type" value="Genomic_DNA"/>
</dbReference>
<dbReference type="GO" id="GO:0016740">
    <property type="term" value="F:transferase activity"/>
    <property type="evidence" value="ECO:0007669"/>
    <property type="project" value="UniProtKB-KW"/>
</dbReference>
<name>A0A420KDM3_9BURK</name>
<accession>A0A420KDM3</accession>
<dbReference type="Pfam" id="PF01471">
    <property type="entry name" value="PG_binding_1"/>
    <property type="match status" value="2"/>
</dbReference>
<dbReference type="InterPro" id="IPR005490">
    <property type="entry name" value="LD_TPept_cat_dom"/>
</dbReference>
<evidence type="ECO:0000256" key="8">
    <source>
        <dbReference type="SAM" id="SignalP"/>
    </source>
</evidence>
<evidence type="ECO:0000313" key="10">
    <source>
        <dbReference type="EMBL" id="RKJ97328.1"/>
    </source>
</evidence>
<evidence type="ECO:0000256" key="6">
    <source>
        <dbReference type="ARBA" id="ARBA00023316"/>
    </source>
</evidence>
<dbReference type="AlphaFoldDB" id="A0A420KDM3"/>
<dbReference type="InterPro" id="IPR050979">
    <property type="entry name" value="LD-transpeptidase"/>
</dbReference>
<comment type="caution">
    <text evidence="10">The sequence shown here is derived from an EMBL/GenBank/DDBJ whole genome shotgun (WGS) entry which is preliminary data.</text>
</comment>
<dbReference type="SUPFAM" id="SSF47090">
    <property type="entry name" value="PGBD-like"/>
    <property type="match status" value="2"/>
</dbReference>
<feature type="active site" description="Proton donor/acceptor" evidence="7">
    <location>
        <position position="300"/>
    </location>
</feature>
<feature type="domain" description="L,D-TPase catalytic" evidence="9">
    <location>
        <begin position="228"/>
        <end position="342"/>
    </location>
</feature>
<dbReference type="InterPro" id="IPR036365">
    <property type="entry name" value="PGBD-like_sf"/>
</dbReference>
<evidence type="ECO:0000256" key="4">
    <source>
        <dbReference type="ARBA" id="ARBA00022960"/>
    </source>
</evidence>
<dbReference type="RefSeq" id="WP_094438821.1">
    <property type="nucleotide sequence ID" value="NZ_NKDB02000002.1"/>
</dbReference>
<feature type="active site" description="Nucleophile" evidence="7">
    <location>
        <position position="317"/>
    </location>
</feature>
<dbReference type="PANTHER" id="PTHR30582:SF33">
    <property type="entry name" value="EXPORTED PROTEIN"/>
    <property type="match status" value="1"/>
</dbReference>
<dbReference type="GO" id="GO:0071972">
    <property type="term" value="F:peptidoglycan L,D-transpeptidase activity"/>
    <property type="evidence" value="ECO:0007669"/>
    <property type="project" value="TreeGrafter"/>
</dbReference>
<evidence type="ECO:0000259" key="9">
    <source>
        <dbReference type="PROSITE" id="PS52029"/>
    </source>
</evidence>
<keyword evidence="4 7" id="KW-0133">Cell shape</keyword>
<evidence type="ECO:0000256" key="2">
    <source>
        <dbReference type="ARBA" id="ARBA00005992"/>
    </source>
</evidence>
<feature type="signal peptide" evidence="8">
    <location>
        <begin position="1"/>
        <end position="29"/>
    </location>
</feature>
<dbReference type="UniPathway" id="UPA00219"/>
<dbReference type="Gene3D" id="2.40.440.10">
    <property type="entry name" value="L,D-transpeptidase catalytic domain-like"/>
    <property type="match status" value="1"/>
</dbReference>
<evidence type="ECO:0000256" key="1">
    <source>
        <dbReference type="ARBA" id="ARBA00004752"/>
    </source>
</evidence>
<reference evidence="10 11" key="1">
    <citation type="submission" date="2018-09" db="EMBL/GenBank/DDBJ databases">
        <title>Genome comparison of Alicycliphilus sp. BQ1, a polyurethanolytic bacterium, with its closest phylogenetic relatives Alicycliphilus denitrificans BC and K601, unable to attack polyurethane.</title>
        <authorList>
            <person name="Loza-Tavera H."/>
            <person name="Lozano L."/>
            <person name="Cevallos M."/>
            <person name="Maya-Lucas O."/>
            <person name="Garcia-Mena J."/>
            <person name="Hernandez J."/>
        </authorList>
    </citation>
    <scope>NUCLEOTIDE SEQUENCE [LARGE SCALE GENOMIC DNA]</scope>
    <source>
        <strain evidence="10 11">BQ1</strain>
    </source>
</reference>
<keyword evidence="3" id="KW-0808">Transferase</keyword>
<evidence type="ECO:0000256" key="7">
    <source>
        <dbReference type="PROSITE-ProRule" id="PRU01373"/>
    </source>
</evidence>
<evidence type="ECO:0000256" key="3">
    <source>
        <dbReference type="ARBA" id="ARBA00022679"/>
    </source>
</evidence>
<dbReference type="GO" id="GO:0005576">
    <property type="term" value="C:extracellular region"/>
    <property type="evidence" value="ECO:0007669"/>
    <property type="project" value="TreeGrafter"/>
</dbReference>
<keyword evidence="6 7" id="KW-0961">Cell wall biogenesis/degradation</keyword>
<dbReference type="Pfam" id="PF03734">
    <property type="entry name" value="YkuD"/>
    <property type="match status" value="1"/>
</dbReference>
<dbReference type="PANTHER" id="PTHR30582">
    <property type="entry name" value="L,D-TRANSPEPTIDASE"/>
    <property type="match status" value="1"/>
</dbReference>
<dbReference type="InterPro" id="IPR038063">
    <property type="entry name" value="Transpep_catalytic_dom"/>
</dbReference>
<keyword evidence="5 7" id="KW-0573">Peptidoglycan synthesis</keyword>
<dbReference type="InterPro" id="IPR002477">
    <property type="entry name" value="Peptidoglycan-bd-like"/>
</dbReference>
<dbReference type="Gene3D" id="1.10.101.10">
    <property type="entry name" value="PGBD-like superfamily/PGBD"/>
    <property type="match status" value="2"/>
</dbReference>
<evidence type="ECO:0000256" key="5">
    <source>
        <dbReference type="ARBA" id="ARBA00022984"/>
    </source>
</evidence>
<dbReference type="Proteomes" id="UP000216225">
    <property type="component" value="Unassembled WGS sequence"/>
</dbReference>
<dbReference type="PROSITE" id="PS51257">
    <property type="entry name" value="PROKAR_LIPOPROTEIN"/>
    <property type="match status" value="1"/>
</dbReference>
<dbReference type="GO" id="GO:0018104">
    <property type="term" value="P:peptidoglycan-protein cross-linking"/>
    <property type="evidence" value="ECO:0007669"/>
    <property type="project" value="TreeGrafter"/>
</dbReference>
<dbReference type="InterPro" id="IPR036366">
    <property type="entry name" value="PGBDSf"/>
</dbReference>